<evidence type="ECO:0000313" key="3">
    <source>
        <dbReference type="EMBL" id="KAJ7340862.1"/>
    </source>
</evidence>
<dbReference type="Proteomes" id="UP001218218">
    <property type="component" value="Unassembled WGS sequence"/>
</dbReference>
<keyword evidence="1" id="KW-0175">Coiled coil</keyword>
<name>A0AAD6ZV49_9AGAR</name>
<evidence type="ECO:0000313" key="4">
    <source>
        <dbReference type="Proteomes" id="UP001218218"/>
    </source>
</evidence>
<reference evidence="3" key="1">
    <citation type="submission" date="2023-03" db="EMBL/GenBank/DDBJ databases">
        <title>Massive genome expansion in bonnet fungi (Mycena s.s.) driven by repeated elements and novel gene families across ecological guilds.</title>
        <authorList>
            <consortium name="Lawrence Berkeley National Laboratory"/>
            <person name="Harder C.B."/>
            <person name="Miyauchi S."/>
            <person name="Viragh M."/>
            <person name="Kuo A."/>
            <person name="Thoen E."/>
            <person name="Andreopoulos B."/>
            <person name="Lu D."/>
            <person name="Skrede I."/>
            <person name="Drula E."/>
            <person name="Henrissat B."/>
            <person name="Morin E."/>
            <person name="Kohler A."/>
            <person name="Barry K."/>
            <person name="LaButti K."/>
            <person name="Morin E."/>
            <person name="Salamov A."/>
            <person name="Lipzen A."/>
            <person name="Mereny Z."/>
            <person name="Hegedus B."/>
            <person name="Baldrian P."/>
            <person name="Stursova M."/>
            <person name="Weitz H."/>
            <person name="Taylor A."/>
            <person name="Grigoriev I.V."/>
            <person name="Nagy L.G."/>
            <person name="Martin F."/>
            <person name="Kauserud H."/>
        </authorList>
    </citation>
    <scope>NUCLEOTIDE SEQUENCE</scope>
    <source>
        <strain evidence="3">CBHHK002</strain>
    </source>
</reference>
<dbReference type="AlphaFoldDB" id="A0AAD6ZV49"/>
<evidence type="ECO:0000256" key="1">
    <source>
        <dbReference type="SAM" id="Coils"/>
    </source>
</evidence>
<keyword evidence="4" id="KW-1185">Reference proteome</keyword>
<gene>
    <name evidence="3" type="ORF">DFH08DRAFT_963707</name>
</gene>
<feature type="region of interest" description="Disordered" evidence="2">
    <location>
        <begin position="345"/>
        <end position="388"/>
    </location>
</feature>
<feature type="coiled-coil region" evidence="1">
    <location>
        <begin position="299"/>
        <end position="326"/>
    </location>
</feature>
<protein>
    <submittedName>
        <fullName evidence="3">Uncharacterized protein</fullName>
    </submittedName>
</protein>
<feature type="compositionally biased region" description="Polar residues" evidence="2">
    <location>
        <begin position="372"/>
        <end position="388"/>
    </location>
</feature>
<sequence length="422" mass="45854">MATWDWKVNNVHIPAPNSRTLDPDAPKAWNKLTFDPTSAYDLCRHLGPRIDEPGCLMASLDKFLASDIAWLACGASTNGGHQVPSDGFFKEFDDLCNATVAGNQGAMDRKAFIELARRLLYDLSTMIDCAIGSTTMVMTVEGTTAPGTPQQPECLKAFVLMPPSFVCENPGSHAHIATIIQMFIEHVGVPTVASWTRRARARWGRFCTRPTMFFTVGLQGWTSLNPIVPAPVPAPVPPAPTPFVPSQDVYDIDEIPMDGITLDLVTAYEHIADLEHNLANSDHQVDILQTCVGDYERMQADAARELMAVEAELACLREENLQLRADHALSPPSTPAGLRAALLHSTPSRGAPSTPSRLTARIPSTPPPYAPSVSTPTTPRGAQASTRTTGPLKWAMEIDSLECFPDHLKGELVLALERDVSI</sequence>
<proteinExistence type="predicted"/>
<comment type="caution">
    <text evidence="3">The sequence shown here is derived from an EMBL/GenBank/DDBJ whole genome shotgun (WGS) entry which is preliminary data.</text>
</comment>
<accession>A0AAD6ZV49</accession>
<evidence type="ECO:0000256" key="2">
    <source>
        <dbReference type="SAM" id="MobiDB-lite"/>
    </source>
</evidence>
<dbReference type="EMBL" id="JARIHO010000026">
    <property type="protein sequence ID" value="KAJ7340862.1"/>
    <property type="molecule type" value="Genomic_DNA"/>
</dbReference>
<organism evidence="3 4">
    <name type="scientific">Mycena albidolilacea</name>
    <dbReference type="NCBI Taxonomy" id="1033008"/>
    <lineage>
        <taxon>Eukaryota</taxon>
        <taxon>Fungi</taxon>
        <taxon>Dikarya</taxon>
        <taxon>Basidiomycota</taxon>
        <taxon>Agaricomycotina</taxon>
        <taxon>Agaricomycetes</taxon>
        <taxon>Agaricomycetidae</taxon>
        <taxon>Agaricales</taxon>
        <taxon>Marasmiineae</taxon>
        <taxon>Mycenaceae</taxon>
        <taxon>Mycena</taxon>
    </lineage>
</organism>
<feature type="compositionally biased region" description="Polar residues" evidence="2">
    <location>
        <begin position="345"/>
        <end position="357"/>
    </location>
</feature>